<evidence type="ECO:0000313" key="3">
    <source>
        <dbReference type="EMBL" id="WXB95212.1"/>
    </source>
</evidence>
<evidence type="ECO:0000259" key="2">
    <source>
        <dbReference type="Pfam" id="PF13439"/>
    </source>
</evidence>
<dbReference type="GO" id="GO:0016757">
    <property type="term" value="F:glycosyltransferase activity"/>
    <property type="evidence" value="ECO:0007669"/>
    <property type="project" value="UniProtKB-KW"/>
</dbReference>
<dbReference type="Pfam" id="PF13439">
    <property type="entry name" value="Glyco_transf_4"/>
    <property type="match status" value="1"/>
</dbReference>
<feature type="domain" description="Glycosyltransferase subfamily 4-like N-terminal" evidence="2">
    <location>
        <begin position="15"/>
        <end position="205"/>
    </location>
</feature>
<reference evidence="3 4" key="1">
    <citation type="submission" date="2024-02" db="EMBL/GenBank/DDBJ databases">
        <title>Seven novel Bacillus-like species.</title>
        <authorList>
            <person name="Liu G."/>
        </authorList>
    </citation>
    <scope>NUCLEOTIDE SEQUENCE [LARGE SCALE GENOMIC DNA]</scope>
    <source>
        <strain evidence="3 4">FJAT-52054</strain>
    </source>
</reference>
<dbReference type="InterPro" id="IPR001296">
    <property type="entry name" value="Glyco_trans_1"/>
</dbReference>
<dbReference type="PANTHER" id="PTHR12526:SF631">
    <property type="entry name" value="BLL6306 PROTEIN"/>
    <property type="match status" value="1"/>
</dbReference>
<dbReference type="InterPro" id="IPR028098">
    <property type="entry name" value="Glyco_trans_4-like_N"/>
</dbReference>
<dbReference type="EMBL" id="CP147407">
    <property type="protein sequence ID" value="WXB95212.1"/>
    <property type="molecule type" value="Genomic_DNA"/>
</dbReference>
<dbReference type="SUPFAM" id="SSF53756">
    <property type="entry name" value="UDP-Glycosyltransferase/glycogen phosphorylase"/>
    <property type="match status" value="1"/>
</dbReference>
<proteinExistence type="predicted"/>
<gene>
    <name evidence="3" type="ORF">WCV65_11545</name>
</gene>
<accession>A0ABZ2ND82</accession>
<keyword evidence="3" id="KW-0328">Glycosyltransferase</keyword>
<dbReference type="PANTHER" id="PTHR12526">
    <property type="entry name" value="GLYCOSYLTRANSFERASE"/>
    <property type="match status" value="1"/>
</dbReference>
<feature type="domain" description="Glycosyl transferase family 1" evidence="1">
    <location>
        <begin position="216"/>
        <end position="379"/>
    </location>
</feature>
<evidence type="ECO:0000259" key="1">
    <source>
        <dbReference type="Pfam" id="PF00534"/>
    </source>
</evidence>
<protein>
    <submittedName>
        <fullName evidence="3">Glycosyltransferase family 4 protein</fullName>
        <ecNumber evidence="3">2.4.-.-</ecNumber>
    </submittedName>
</protein>
<name>A0ABZ2ND82_9BACI</name>
<dbReference type="Gene3D" id="3.40.50.2000">
    <property type="entry name" value="Glycogen Phosphorylase B"/>
    <property type="match status" value="2"/>
</dbReference>
<evidence type="ECO:0000313" key="4">
    <source>
        <dbReference type="Proteomes" id="UP001377337"/>
    </source>
</evidence>
<dbReference type="Proteomes" id="UP001377337">
    <property type="component" value="Chromosome"/>
</dbReference>
<organism evidence="3 4">
    <name type="scientific">Metabacillus sediminis</name>
    <dbReference type="NCBI Taxonomy" id="3117746"/>
    <lineage>
        <taxon>Bacteria</taxon>
        <taxon>Bacillati</taxon>
        <taxon>Bacillota</taxon>
        <taxon>Bacilli</taxon>
        <taxon>Bacillales</taxon>
        <taxon>Bacillaceae</taxon>
        <taxon>Metabacillus</taxon>
    </lineage>
</organism>
<sequence length="404" mass="45190">MKILLATYWAIPHLGGVWNYMVQTKGYLEALGHEVDILGYGADNTFIHLVNKDRRVEKNDLMPVLNVNVTPEKYPEIFANKLVEYTEFQRYCYELAAVYLGLEEYDIIHTQDVIATSCISRVKPQATPLVATLHGSVAHEIRHQLKTIHKSSNSYLAKAYYDELESMGGYTADLTIVANNWLKNILQNEFAIPEEQLKVMHYGFNIPAFDSGLNQKTDVTKPEGKKVIMFSGRLVELKGVHYLLEALAKLMERNKDWICWIAGDGDKKGELVIQSKVLSLGDHVKFLGVRDDLPALLKQTDIFVLPSLIENQPLSLIEAQLAGNAIAASNAGGLPEMVEDGVTGLLFPAGDSDKLTDVLLDMVTDDELRTRLGTAAKEWARIHWDLSTGVRKLTDIYESLTKNG</sequence>
<dbReference type="RefSeq" id="WP_338776601.1">
    <property type="nucleotide sequence ID" value="NZ_CP147407.1"/>
</dbReference>
<keyword evidence="4" id="KW-1185">Reference proteome</keyword>
<keyword evidence="3" id="KW-0808">Transferase</keyword>
<dbReference type="CDD" id="cd03801">
    <property type="entry name" value="GT4_PimA-like"/>
    <property type="match status" value="1"/>
</dbReference>
<dbReference type="Pfam" id="PF00534">
    <property type="entry name" value="Glycos_transf_1"/>
    <property type="match status" value="1"/>
</dbReference>
<dbReference type="EC" id="2.4.-.-" evidence="3"/>